<evidence type="ECO:0000256" key="2">
    <source>
        <dbReference type="ARBA" id="ARBA00006824"/>
    </source>
</evidence>
<dbReference type="GO" id="GO:0016020">
    <property type="term" value="C:membrane"/>
    <property type="evidence" value="ECO:0007669"/>
    <property type="project" value="UniProtKB-SubCell"/>
</dbReference>
<dbReference type="eggNOG" id="KOG1944">
    <property type="taxonomic scope" value="Eukaryota"/>
</dbReference>
<dbReference type="GO" id="GO:0005737">
    <property type="term" value="C:cytoplasm"/>
    <property type="evidence" value="ECO:0007669"/>
    <property type="project" value="TreeGrafter"/>
</dbReference>
<evidence type="ECO:0000256" key="3">
    <source>
        <dbReference type="ARBA" id="ARBA00022692"/>
    </source>
</evidence>
<dbReference type="PANTHER" id="PTHR11266">
    <property type="entry name" value="PEROXISOMAL MEMBRANE PROTEIN 2, PXMP2 MPV17"/>
    <property type="match status" value="1"/>
</dbReference>
<evidence type="ECO:0000256" key="7">
    <source>
        <dbReference type="SAM" id="MobiDB-lite"/>
    </source>
</evidence>
<comment type="similarity">
    <text evidence="2 6">Belongs to the peroxisomal membrane protein PXMP2/4 family.</text>
</comment>
<evidence type="ECO:0000256" key="4">
    <source>
        <dbReference type="ARBA" id="ARBA00022989"/>
    </source>
</evidence>
<keyword evidence="5" id="KW-0472">Membrane</keyword>
<evidence type="ECO:0000256" key="1">
    <source>
        <dbReference type="ARBA" id="ARBA00004141"/>
    </source>
</evidence>
<feature type="compositionally biased region" description="Pro residues" evidence="7">
    <location>
        <begin position="38"/>
        <end position="52"/>
    </location>
</feature>
<sequence length="259" mass="28276">MALHAGGRHLLLPLRRVPQPQPWTHARSHLISSASKPKTPPPPSPPPLPPPPVVAPSSAAAFVPPSSRRGGAVGAGVVAWYLGSIEARPVLTKSVTAAAIFTVADLSSQMITLGSEDSIDLLRTLRMASYGLLISGPSLHIWFNFVSKLLPKQDVVNTFKKMFLGQAVYGPIINSVFFSYNAGLQGETIPEIIARLKRDLIPTIKSGLIYWPLCDFITFKFIPVHLQPLVSNSFSFLWTIYITYMASLKKAYVDVATIY</sequence>
<evidence type="ECO:0000313" key="8">
    <source>
        <dbReference type="EnsemblPlants" id="LPERR12G11150.1"/>
    </source>
</evidence>
<reference evidence="9" key="2">
    <citation type="submission" date="2013-12" db="EMBL/GenBank/DDBJ databases">
        <authorList>
            <person name="Yu Y."/>
            <person name="Lee S."/>
            <person name="de Baynast K."/>
            <person name="Wissotski M."/>
            <person name="Liu L."/>
            <person name="Talag J."/>
            <person name="Goicoechea J."/>
            <person name="Angelova A."/>
            <person name="Jetty R."/>
            <person name="Kudrna D."/>
            <person name="Golser W."/>
            <person name="Rivera L."/>
            <person name="Zhang J."/>
            <person name="Wing R."/>
        </authorList>
    </citation>
    <scope>NUCLEOTIDE SEQUENCE</scope>
</reference>
<keyword evidence="4" id="KW-1133">Transmembrane helix</keyword>
<dbReference type="Proteomes" id="UP000032180">
    <property type="component" value="Chromosome 12"/>
</dbReference>
<accession>A0A0D9XZQ1</accession>
<dbReference type="EnsemblPlants" id="LPERR12G11150.1">
    <property type="protein sequence ID" value="LPERR12G11150.1"/>
    <property type="gene ID" value="LPERR12G11150"/>
</dbReference>
<evidence type="ECO:0000256" key="6">
    <source>
        <dbReference type="RuleBase" id="RU363053"/>
    </source>
</evidence>
<dbReference type="HOGENOM" id="CLU_049109_0_0_1"/>
<name>A0A0D9XZQ1_9ORYZ</name>
<dbReference type="PANTHER" id="PTHR11266:SF18">
    <property type="entry name" value="OS12G0508100 PROTEIN"/>
    <property type="match status" value="1"/>
</dbReference>
<keyword evidence="9" id="KW-1185">Reference proteome</keyword>
<evidence type="ECO:0000256" key="5">
    <source>
        <dbReference type="ARBA" id="ARBA00023136"/>
    </source>
</evidence>
<dbReference type="STRING" id="77586.A0A0D9XZQ1"/>
<dbReference type="Gramene" id="LPERR12G11150.1">
    <property type="protein sequence ID" value="LPERR12G11150.1"/>
    <property type="gene ID" value="LPERR12G11150"/>
</dbReference>
<dbReference type="AlphaFoldDB" id="A0A0D9XZQ1"/>
<dbReference type="InterPro" id="IPR007248">
    <property type="entry name" value="Mpv17_PMP22"/>
</dbReference>
<keyword evidence="3" id="KW-0812">Transmembrane</keyword>
<feature type="region of interest" description="Disordered" evidence="7">
    <location>
        <begin position="22"/>
        <end position="52"/>
    </location>
</feature>
<dbReference type="Pfam" id="PF04117">
    <property type="entry name" value="Mpv17_PMP22"/>
    <property type="match status" value="1"/>
</dbReference>
<proteinExistence type="inferred from homology"/>
<protein>
    <submittedName>
        <fullName evidence="8">Uncharacterized protein</fullName>
    </submittedName>
</protein>
<organism evidence="8 9">
    <name type="scientific">Leersia perrieri</name>
    <dbReference type="NCBI Taxonomy" id="77586"/>
    <lineage>
        <taxon>Eukaryota</taxon>
        <taxon>Viridiplantae</taxon>
        <taxon>Streptophyta</taxon>
        <taxon>Embryophyta</taxon>
        <taxon>Tracheophyta</taxon>
        <taxon>Spermatophyta</taxon>
        <taxon>Magnoliopsida</taxon>
        <taxon>Liliopsida</taxon>
        <taxon>Poales</taxon>
        <taxon>Poaceae</taxon>
        <taxon>BOP clade</taxon>
        <taxon>Oryzoideae</taxon>
        <taxon>Oryzeae</taxon>
        <taxon>Oryzinae</taxon>
        <taxon>Leersia</taxon>
    </lineage>
</organism>
<evidence type="ECO:0000313" key="9">
    <source>
        <dbReference type="Proteomes" id="UP000032180"/>
    </source>
</evidence>
<reference evidence="8" key="3">
    <citation type="submission" date="2015-04" db="UniProtKB">
        <authorList>
            <consortium name="EnsemblPlants"/>
        </authorList>
    </citation>
    <scope>IDENTIFICATION</scope>
</reference>
<comment type="subcellular location">
    <subcellularLocation>
        <location evidence="1">Membrane</location>
        <topology evidence="1">Multi-pass membrane protein</topology>
    </subcellularLocation>
</comment>
<reference evidence="8 9" key="1">
    <citation type="submission" date="2012-08" db="EMBL/GenBank/DDBJ databases">
        <title>Oryza genome evolution.</title>
        <authorList>
            <person name="Wing R.A."/>
        </authorList>
    </citation>
    <scope>NUCLEOTIDE SEQUENCE</scope>
</reference>